<evidence type="ECO:0000256" key="1">
    <source>
        <dbReference type="ARBA" id="ARBA00006787"/>
    </source>
</evidence>
<evidence type="ECO:0000256" key="4">
    <source>
        <dbReference type="ARBA" id="ARBA00023004"/>
    </source>
</evidence>
<proteinExistence type="inferred from homology"/>
<accession>A0A2A2L0A3</accession>
<gene>
    <name evidence="6" type="ORF">WR25_17258</name>
</gene>
<feature type="binding site" evidence="5">
    <location>
        <position position="246"/>
    </location>
    <ligand>
        <name>Fe cation</name>
        <dbReference type="ChEBI" id="CHEBI:24875"/>
        <note>catalytic</note>
    </ligand>
</feature>
<name>A0A2A2L0A3_9BILA</name>
<dbReference type="PANTHER" id="PTHR10543:SF24">
    <property type="entry name" value="CAROTENOID ISOMEROOXYGENASE"/>
    <property type="match status" value="1"/>
</dbReference>
<dbReference type="GO" id="GO:0010436">
    <property type="term" value="F:carotenoid dioxygenase activity"/>
    <property type="evidence" value="ECO:0007669"/>
    <property type="project" value="TreeGrafter"/>
</dbReference>
<sequence>MHHSSSEVGKFATVFENYDNVETPIECELRGTPPKFLEGTMLRNGPGMFQIGNDMYKHWFDGLAYPQRYHFQDGKLFYSAKFIETNDYMNNINNRTIVTSSFGTYKFPDPCKRIYGRFETKFDKGDADSPAENPSVSFRQHGDGIYACTESPILYRIDPDSLSILGRLDMSQYVCVYTYTAHSNSDYEGNVYNIGTKFLSTHPEYIFTKTMNPANNPNAKNRHTCEDTRIVGTVKSTAADSPCYYHSFGMTQNHFVLLEGPVRISLKDIATR</sequence>
<dbReference type="GO" id="GO:0016121">
    <property type="term" value="P:carotene catabolic process"/>
    <property type="evidence" value="ECO:0007669"/>
    <property type="project" value="TreeGrafter"/>
</dbReference>
<dbReference type="GO" id="GO:0046872">
    <property type="term" value="F:metal ion binding"/>
    <property type="evidence" value="ECO:0007669"/>
    <property type="project" value="UniProtKB-KW"/>
</dbReference>
<comment type="cofactor">
    <cofactor evidence="5">
        <name>Fe(2+)</name>
        <dbReference type="ChEBI" id="CHEBI:29033"/>
    </cofactor>
    <text evidence="5">Binds 1 Fe(2+) ion per subunit.</text>
</comment>
<dbReference type="AlphaFoldDB" id="A0A2A2L0A3"/>
<dbReference type="EMBL" id="LIAE01007381">
    <property type="protein sequence ID" value="PAV79696.1"/>
    <property type="molecule type" value="Genomic_DNA"/>
</dbReference>
<dbReference type="STRING" id="2018661.A0A2A2L0A3"/>
<feature type="binding site" evidence="5">
    <location>
        <position position="182"/>
    </location>
    <ligand>
        <name>Fe cation</name>
        <dbReference type="ChEBI" id="CHEBI:24875"/>
        <note>catalytic</note>
    </ligand>
</feature>
<organism evidence="6 7">
    <name type="scientific">Diploscapter pachys</name>
    <dbReference type="NCBI Taxonomy" id="2018661"/>
    <lineage>
        <taxon>Eukaryota</taxon>
        <taxon>Metazoa</taxon>
        <taxon>Ecdysozoa</taxon>
        <taxon>Nematoda</taxon>
        <taxon>Chromadorea</taxon>
        <taxon>Rhabditida</taxon>
        <taxon>Rhabditina</taxon>
        <taxon>Rhabditomorpha</taxon>
        <taxon>Rhabditoidea</taxon>
        <taxon>Rhabditidae</taxon>
        <taxon>Diploscapter</taxon>
    </lineage>
</organism>
<dbReference type="GO" id="GO:0042574">
    <property type="term" value="P:retinal metabolic process"/>
    <property type="evidence" value="ECO:0007669"/>
    <property type="project" value="TreeGrafter"/>
</dbReference>
<comment type="caution">
    <text evidence="6">The sequence shown here is derived from an EMBL/GenBank/DDBJ whole genome shotgun (WGS) entry which is preliminary data.</text>
</comment>
<keyword evidence="7" id="KW-1185">Reference proteome</keyword>
<dbReference type="Pfam" id="PF03055">
    <property type="entry name" value="RPE65"/>
    <property type="match status" value="1"/>
</dbReference>
<protein>
    <submittedName>
        <fullName evidence="6">Uncharacterized protein</fullName>
    </submittedName>
</protein>
<dbReference type="PANTHER" id="PTHR10543">
    <property type="entry name" value="BETA-CAROTENE DIOXYGENASE"/>
    <property type="match status" value="1"/>
</dbReference>
<dbReference type="Proteomes" id="UP000218231">
    <property type="component" value="Unassembled WGS sequence"/>
</dbReference>
<evidence type="ECO:0000313" key="7">
    <source>
        <dbReference type="Proteomes" id="UP000218231"/>
    </source>
</evidence>
<dbReference type="GO" id="GO:0003834">
    <property type="term" value="F:beta-carotene 15,15'-dioxygenase activity"/>
    <property type="evidence" value="ECO:0007669"/>
    <property type="project" value="TreeGrafter"/>
</dbReference>
<dbReference type="InterPro" id="IPR004294">
    <property type="entry name" value="Carotenoid_Oase"/>
</dbReference>
<evidence type="ECO:0000256" key="2">
    <source>
        <dbReference type="ARBA" id="ARBA00022723"/>
    </source>
</evidence>
<keyword evidence="3" id="KW-0560">Oxidoreductase</keyword>
<keyword evidence="2 5" id="KW-0479">Metal-binding</keyword>
<evidence type="ECO:0000256" key="5">
    <source>
        <dbReference type="PIRSR" id="PIRSR604294-1"/>
    </source>
</evidence>
<dbReference type="OrthoDB" id="407010at2759"/>
<comment type="similarity">
    <text evidence="1">Belongs to the carotenoid oxygenase family.</text>
</comment>
<evidence type="ECO:0000256" key="3">
    <source>
        <dbReference type="ARBA" id="ARBA00023002"/>
    </source>
</evidence>
<evidence type="ECO:0000313" key="6">
    <source>
        <dbReference type="EMBL" id="PAV79696.1"/>
    </source>
</evidence>
<keyword evidence="4 5" id="KW-0408">Iron</keyword>
<reference evidence="6 7" key="1">
    <citation type="journal article" date="2017" name="Curr. Biol.">
        <title>Genome architecture and evolution of a unichromosomal asexual nematode.</title>
        <authorList>
            <person name="Fradin H."/>
            <person name="Zegar C."/>
            <person name="Gutwein M."/>
            <person name="Lucas J."/>
            <person name="Kovtun M."/>
            <person name="Corcoran D."/>
            <person name="Baugh L.R."/>
            <person name="Kiontke K."/>
            <person name="Gunsalus K."/>
            <person name="Fitch D.H."/>
            <person name="Piano F."/>
        </authorList>
    </citation>
    <scope>NUCLEOTIDE SEQUENCE [LARGE SCALE GENOMIC DNA]</scope>
    <source>
        <strain evidence="6">PF1309</strain>
    </source>
</reference>